<proteinExistence type="predicted"/>
<dbReference type="KEGG" id="nfl:COO91_10561"/>
<keyword evidence="1" id="KW-0614">Plasmid</keyword>
<protein>
    <submittedName>
        <fullName evidence="1">Uncharacterized protein</fullName>
    </submittedName>
</protein>
<dbReference type="AlphaFoldDB" id="A0A2K8T9G9"/>
<keyword evidence="2" id="KW-1185">Reference proteome</keyword>
<reference evidence="1 2" key="1">
    <citation type="submission" date="2017-11" db="EMBL/GenBank/DDBJ databases">
        <title>Complete genome of a free-living desiccation-tolerant cyanobacterium and its photosynthetic adaptation to extreme terrestrial habitat.</title>
        <authorList>
            <person name="Shang J."/>
        </authorList>
    </citation>
    <scope>NUCLEOTIDE SEQUENCE [LARGE SCALE GENOMIC DNA]</scope>
    <source>
        <strain evidence="1 2">CCNUN1</strain>
        <plasmid evidence="2">pnfsy08</plasmid>
    </source>
</reference>
<sequence>MKKSPVFGAFFGSGIESESQNHVNDYVNKCLLFNLAFLLGFQYLDFVGRLTQYLNSA</sequence>
<evidence type="ECO:0000313" key="1">
    <source>
        <dbReference type="EMBL" id="AUB44338.1"/>
    </source>
</evidence>
<dbReference type="EMBL" id="CP024793">
    <property type="protein sequence ID" value="AUB44338.1"/>
    <property type="molecule type" value="Genomic_DNA"/>
</dbReference>
<organism evidence="1 2">
    <name type="scientific">Nostoc flagelliforme CCNUN1</name>
    <dbReference type="NCBI Taxonomy" id="2038116"/>
    <lineage>
        <taxon>Bacteria</taxon>
        <taxon>Bacillati</taxon>
        <taxon>Cyanobacteriota</taxon>
        <taxon>Cyanophyceae</taxon>
        <taxon>Nostocales</taxon>
        <taxon>Nostocaceae</taxon>
        <taxon>Nostoc</taxon>
    </lineage>
</organism>
<gene>
    <name evidence="1" type="ORF">COO91_10561</name>
</gene>
<evidence type="ECO:0000313" key="2">
    <source>
        <dbReference type="Proteomes" id="UP000232003"/>
    </source>
</evidence>
<dbReference type="Proteomes" id="UP000232003">
    <property type="component" value="Plasmid pNFSY08"/>
</dbReference>
<accession>A0A2K8T9G9</accession>
<name>A0A2K8T9G9_9NOSO</name>
<geneLocation type="plasmid" evidence="2">
    <name>pnfsy08</name>
</geneLocation>